<protein>
    <submittedName>
        <fullName evidence="6">TonB dependent receptor family protein</fullName>
    </submittedName>
</protein>
<dbReference type="PATRIC" id="fig|237258.4.peg.511"/>
<evidence type="ECO:0000256" key="1">
    <source>
        <dbReference type="ARBA" id="ARBA00004442"/>
    </source>
</evidence>
<dbReference type="Pfam" id="PF00593">
    <property type="entry name" value="TonB_dep_Rec_b-barrel"/>
    <property type="match status" value="1"/>
</dbReference>
<feature type="compositionally biased region" description="Basic and acidic residues" evidence="4">
    <location>
        <begin position="221"/>
        <end position="243"/>
    </location>
</feature>
<evidence type="ECO:0000256" key="3">
    <source>
        <dbReference type="ARBA" id="ARBA00023237"/>
    </source>
</evidence>
<evidence type="ECO:0000313" key="7">
    <source>
        <dbReference type="Proteomes" id="UP000095601"/>
    </source>
</evidence>
<evidence type="ECO:0000256" key="2">
    <source>
        <dbReference type="ARBA" id="ARBA00023136"/>
    </source>
</evidence>
<dbReference type="KEGG" id="cnr:EB819_11720"/>
<dbReference type="InterPro" id="IPR036942">
    <property type="entry name" value="Beta-barrel_TonB_sf"/>
</dbReference>
<dbReference type="OrthoDB" id="1109239at2"/>
<proteinExistence type="predicted"/>
<dbReference type="RefSeq" id="WP_069799952.1">
    <property type="nucleotide sequence ID" value="NZ_CP034157.1"/>
</dbReference>
<evidence type="ECO:0000259" key="5">
    <source>
        <dbReference type="Pfam" id="PF00593"/>
    </source>
</evidence>
<evidence type="ECO:0000313" key="6">
    <source>
        <dbReference type="EMBL" id="OEL10506.1"/>
    </source>
</evidence>
<sequence length="889" mass="100494">MKNIQKSLLTLLLLFVFQITFSQITKEKALVKGECGMCKDRIEKTALKSGAKTATWTAETQTLEVEFDTSKTSLDKLLKNIADVGHDNEKYKTSQDVYDNLPACCHYDRTVTFNKNEEKNTPQVITTLAKVNGACEMCKERIEETAKKSGATQAEWNAETLLLKLEFDQSKTSLDQILKDIATVGHDNEKYKTDESTYNALPGCCHYDRTANMEEAVTSKNSEHTASTEDHSEHNAETSKNEKMIEGVKLTKYQAATALNKKEAGLVFNINSKELLKAACCNLSESFETNATVDVSFSNAVTGTKQLKMLGLDQKYTALTKELLPEIRGLASAYGLNFIPGRWISGIQLTKGGSTVVNGYESITGQINTEFVKFNKEPENSVNLFADFNGRYEANIVSTSKLNEKWGQSILLHGNATVGEMDDNNDTFLDRPKGNQINAAYLLDYNDLENSGFGSHFGIQYLVDKRIAGQVGFDDKLPQIAQNKYGVNIDINRFQVWNKTGYIFKGKPYQSIGLMNQFTYHKQNSFFGLRNYFGEQKTYYSNLIFESIFGNTNHKYKTGASFLYDDYNEDYLAQNFQRTETVPGLFFEYTLTGLKYTLVAGSRVDFHNLAGTQFTPRINFKYDFSPKTILRLSAGKGFRTANIFAENQQFFASNRSVEILQNGGKTYGLKPEIAWNYGASLQQDFKLFGKKASWITDFFRTDFQNQVLVDLENPQKIVFYNLDGKSFANSLQTQLDFSVAKNLDFRVAYKYYDVQADFASGRKEIPFMAKNRGFFNAAYSTKKEGKDAFWTFDTTVQYVGKQRIPNTASNPQNLQLPEFSDSYMTWNAQIAHNFNKNIRAYFGGENLTGTRQKNPIVDAQNPFGNYFDGGMVYAPIMPANFYVGFDVNF</sequence>
<name>A0A1E5UC59_9FLAO</name>
<dbReference type="EMBL" id="MKGI01000076">
    <property type="protein sequence ID" value="OEL10506.1"/>
    <property type="molecule type" value="Genomic_DNA"/>
</dbReference>
<accession>A0A1E5UC59</accession>
<keyword evidence="2" id="KW-0472">Membrane</keyword>
<dbReference type="Gene3D" id="3.30.70.100">
    <property type="match status" value="1"/>
</dbReference>
<dbReference type="GO" id="GO:0046872">
    <property type="term" value="F:metal ion binding"/>
    <property type="evidence" value="ECO:0007669"/>
    <property type="project" value="InterPro"/>
</dbReference>
<dbReference type="Gene3D" id="2.40.170.20">
    <property type="entry name" value="TonB-dependent receptor, beta-barrel domain"/>
    <property type="match status" value="1"/>
</dbReference>
<organism evidence="6 7">
    <name type="scientific">Cloacibacterium normanense</name>
    <dbReference type="NCBI Taxonomy" id="237258"/>
    <lineage>
        <taxon>Bacteria</taxon>
        <taxon>Pseudomonadati</taxon>
        <taxon>Bacteroidota</taxon>
        <taxon>Flavobacteriia</taxon>
        <taxon>Flavobacteriales</taxon>
        <taxon>Weeksellaceae</taxon>
    </lineage>
</organism>
<dbReference type="Proteomes" id="UP000095601">
    <property type="component" value="Unassembled WGS sequence"/>
</dbReference>
<gene>
    <name evidence="6" type="ORF">BHF72_0326</name>
</gene>
<dbReference type="GO" id="GO:0009279">
    <property type="term" value="C:cell outer membrane"/>
    <property type="evidence" value="ECO:0007669"/>
    <property type="project" value="UniProtKB-SubCell"/>
</dbReference>
<comment type="subcellular location">
    <subcellularLocation>
        <location evidence="1">Cell outer membrane</location>
    </subcellularLocation>
</comment>
<evidence type="ECO:0000256" key="4">
    <source>
        <dbReference type="SAM" id="MobiDB-lite"/>
    </source>
</evidence>
<feature type="region of interest" description="Disordered" evidence="4">
    <location>
        <begin position="217"/>
        <end position="243"/>
    </location>
</feature>
<comment type="caution">
    <text evidence="6">The sequence shown here is derived from an EMBL/GenBank/DDBJ whole genome shotgun (WGS) entry which is preliminary data.</text>
</comment>
<dbReference type="AlphaFoldDB" id="A0A1E5UC59"/>
<dbReference type="STRING" id="237258.SAMN04489756_10428"/>
<feature type="domain" description="TonB-dependent receptor-like beta-barrel" evidence="5">
    <location>
        <begin position="453"/>
        <end position="847"/>
    </location>
</feature>
<keyword evidence="6" id="KW-0675">Receptor</keyword>
<reference evidence="6 7" key="1">
    <citation type="submission" date="2016-09" db="EMBL/GenBank/DDBJ databases">
        <authorList>
            <person name="Capua I."/>
            <person name="De Benedictis P."/>
            <person name="Joannis T."/>
            <person name="Lombin L.H."/>
            <person name="Cattoli G."/>
        </authorList>
    </citation>
    <scope>NUCLEOTIDE SEQUENCE [LARGE SCALE GENOMIC DNA]</scope>
    <source>
        <strain evidence="6 7">NRS-1</strain>
    </source>
</reference>
<dbReference type="InterPro" id="IPR000531">
    <property type="entry name" value="Beta-barrel_TonB"/>
</dbReference>
<dbReference type="InterPro" id="IPR036163">
    <property type="entry name" value="HMA_dom_sf"/>
</dbReference>
<dbReference type="SUPFAM" id="SSF56935">
    <property type="entry name" value="Porins"/>
    <property type="match status" value="1"/>
</dbReference>
<keyword evidence="3" id="KW-0998">Cell outer membrane</keyword>
<dbReference type="SUPFAM" id="SSF55008">
    <property type="entry name" value="HMA, heavy metal-associated domain"/>
    <property type="match status" value="1"/>
</dbReference>
<keyword evidence="7" id="KW-1185">Reference proteome</keyword>